<feature type="compositionally biased region" description="Basic and acidic residues" evidence="2">
    <location>
        <begin position="81"/>
        <end position="93"/>
    </location>
</feature>
<accession>D2A0Y6</accession>
<gene>
    <name evidence="4" type="primary">GLEAN_08295</name>
    <name evidence="4" type="ORF">TcasGA2_TC008295</name>
</gene>
<feature type="signal peptide" evidence="3">
    <location>
        <begin position="1"/>
        <end position="18"/>
    </location>
</feature>
<sequence>MRHIGPLIFFSILTFVNSKPQSPPPEDVKDQGNVIKGTYSIIDPNGNKRIVHYTTDGRNGFSAVVEDEAKNNETEPVPPPNDKKDDQKKDKQVPKIQFIPVPVYQPQAPQVSTRGNFYGTPYYPNSGYYSNPYRTPYGYPARYYY</sequence>
<dbReference type="Pfam" id="PF00379">
    <property type="entry name" value="Chitin_bind_4"/>
    <property type="match status" value="1"/>
</dbReference>
<feature type="region of interest" description="Disordered" evidence="2">
    <location>
        <begin position="65"/>
        <end position="95"/>
    </location>
</feature>
<evidence type="ECO:0000256" key="3">
    <source>
        <dbReference type="SAM" id="SignalP"/>
    </source>
</evidence>
<feature type="chain" id="PRO_5003027310" description="Pupal cuticle protein Edg-84A-like Protein" evidence="3">
    <location>
        <begin position="19"/>
        <end position="145"/>
    </location>
</feature>
<evidence type="ECO:0000313" key="5">
    <source>
        <dbReference type="Proteomes" id="UP000007266"/>
    </source>
</evidence>
<dbReference type="Proteomes" id="UP000007266">
    <property type="component" value="Linkage group 4"/>
</dbReference>
<dbReference type="KEGG" id="tca:103312811"/>
<dbReference type="InParanoid" id="D2A0Y6"/>
<keyword evidence="1" id="KW-0193">Cuticle</keyword>
<organism evidence="4 5">
    <name type="scientific">Tribolium castaneum</name>
    <name type="common">Red flour beetle</name>
    <dbReference type="NCBI Taxonomy" id="7070"/>
    <lineage>
        <taxon>Eukaryota</taxon>
        <taxon>Metazoa</taxon>
        <taxon>Ecdysozoa</taxon>
        <taxon>Arthropoda</taxon>
        <taxon>Hexapoda</taxon>
        <taxon>Insecta</taxon>
        <taxon>Pterygota</taxon>
        <taxon>Neoptera</taxon>
        <taxon>Endopterygota</taxon>
        <taxon>Coleoptera</taxon>
        <taxon>Polyphaga</taxon>
        <taxon>Cucujiformia</taxon>
        <taxon>Tenebrionidae</taxon>
        <taxon>Tenebrionidae incertae sedis</taxon>
        <taxon>Tribolium</taxon>
    </lineage>
</organism>
<evidence type="ECO:0008006" key="6">
    <source>
        <dbReference type="Google" id="ProtNLM"/>
    </source>
</evidence>
<evidence type="ECO:0000256" key="2">
    <source>
        <dbReference type="SAM" id="MobiDB-lite"/>
    </source>
</evidence>
<dbReference type="OrthoDB" id="10071059at2759"/>
<reference evidence="4 5" key="1">
    <citation type="journal article" date="2008" name="Nature">
        <title>The genome of the model beetle and pest Tribolium castaneum.</title>
        <authorList>
            <consortium name="Tribolium Genome Sequencing Consortium"/>
            <person name="Richards S."/>
            <person name="Gibbs R.A."/>
            <person name="Weinstock G.M."/>
            <person name="Brown S.J."/>
            <person name="Denell R."/>
            <person name="Beeman R.W."/>
            <person name="Gibbs R."/>
            <person name="Beeman R.W."/>
            <person name="Brown S.J."/>
            <person name="Bucher G."/>
            <person name="Friedrich M."/>
            <person name="Grimmelikhuijzen C.J."/>
            <person name="Klingler M."/>
            <person name="Lorenzen M."/>
            <person name="Richards S."/>
            <person name="Roth S."/>
            <person name="Schroder R."/>
            <person name="Tautz D."/>
            <person name="Zdobnov E.M."/>
            <person name="Muzny D."/>
            <person name="Gibbs R.A."/>
            <person name="Weinstock G.M."/>
            <person name="Attaway T."/>
            <person name="Bell S."/>
            <person name="Buhay C.J."/>
            <person name="Chandrabose M.N."/>
            <person name="Chavez D."/>
            <person name="Clerk-Blankenburg K.P."/>
            <person name="Cree A."/>
            <person name="Dao M."/>
            <person name="Davis C."/>
            <person name="Chacko J."/>
            <person name="Dinh H."/>
            <person name="Dugan-Rocha S."/>
            <person name="Fowler G."/>
            <person name="Garner T.T."/>
            <person name="Garnes J."/>
            <person name="Gnirke A."/>
            <person name="Hawes A."/>
            <person name="Hernandez J."/>
            <person name="Hines S."/>
            <person name="Holder M."/>
            <person name="Hume J."/>
            <person name="Jhangiani S.N."/>
            <person name="Joshi V."/>
            <person name="Khan Z.M."/>
            <person name="Jackson L."/>
            <person name="Kovar C."/>
            <person name="Kowis A."/>
            <person name="Lee S."/>
            <person name="Lewis L.R."/>
            <person name="Margolis J."/>
            <person name="Morgan M."/>
            <person name="Nazareth L.V."/>
            <person name="Nguyen N."/>
            <person name="Okwuonu G."/>
            <person name="Parker D."/>
            <person name="Richards S."/>
            <person name="Ruiz S.J."/>
            <person name="Santibanez J."/>
            <person name="Savard J."/>
            <person name="Scherer S.E."/>
            <person name="Schneider B."/>
            <person name="Sodergren E."/>
            <person name="Tautz D."/>
            <person name="Vattahil S."/>
            <person name="Villasana D."/>
            <person name="White C.S."/>
            <person name="Wright R."/>
            <person name="Park Y."/>
            <person name="Beeman R.W."/>
            <person name="Lord J."/>
            <person name="Oppert B."/>
            <person name="Lorenzen M."/>
            <person name="Brown S."/>
            <person name="Wang L."/>
            <person name="Savard J."/>
            <person name="Tautz D."/>
            <person name="Richards S."/>
            <person name="Weinstock G."/>
            <person name="Gibbs R.A."/>
            <person name="Liu Y."/>
            <person name="Worley K."/>
            <person name="Weinstock G."/>
            <person name="Elsik C.G."/>
            <person name="Reese J.T."/>
            <person name="Elhaik E."/>
            <person name="Landan G."/>
            <person name="Graur D."/>
            <person name="Arensburger P."/>
            <person name="Atkinson P."/>
            <person name="Beeman R.W."/>
            <person name="Beidler J."/>
            <person name="Brown S.J."/>
            <person name="Demuth J.P."/>
            <person name="Drury D.W."/>
            <person name="Du Y.Z."/>
            <person name="Fujiwara H."/>
            <person name="Lorenzen M."/>
            <person name="Maselli V."/>
            <person name="Osanai M."/>
            <person name="Park Y."/>
            <person name="Robertson H.M."/>
            <person name="Tu Z."/>
            <person name="Wang J.J."/>
            <person name="Wang S."/>
            <person name="Richards S."/>
            <person name="Song H."/>
            <person name="Zhang L."/>
            <person name="Sodergren E."/>
            <person name="Werner D."/>
            <person name="Stanke M."/>
            <person name="Morgenstern B."/>
            <person name="Solovyev V."/>
            <person name="Kosarev P."/>
            <person name="Brown G."/>
            <person name="Chen H.C."/>
            <person name="Ermolaeva O."/>
            <person name="Hlavina W."/>
            <person name="Kapustin Y."/>
            <person name="Kiryutin B."/>
            <person name="Kitts P."/>
            <person name="Maglott D."/>
            <person name="Pruitt K."/>
            <person name="Sapojnikov V."/>
            <person name="Souvorov A."/>
            <person name="Mackey A.J."/>
            <person name="Waterhouse R.M."/>
            <person name="Wyder S."/>
            <person name="Zdobnov E.M."/>
            <person name="Zdobnov E.M."/>
            <person name="Wyder S."/>
            <person name="Kriventseva E.V."/>
            <person name="Kadowaki T."/>
            <person name="Bork P."/>
            <person name="Aranda M."/>
            <person name="Bao R."/>
            <person name="Beermann A."/>
            <person name="Berns N."/>
            <person name="Bolognesi R."/>
            <person name="Bonneton F."/>
            <person name="Bopp D."/>
            <person name="Brown S.J."/>
            <person name="Bucher G."/>
            <person name="Butts T."/>
            <person name="Chaumot A."/>
            <person name="Denell R.E."/>
            <person name="Ferrier D.E."/>
            <person name="Friedrich M."/>
            <person name="Gordon C.M."/>
            <person name="Jindra M."/>
            <person name="Klingler M."/>
            <person name="Lan Q."/>
            <person name="Lattorff H.M."/>
            <person name="Laudet V."/>
            <person name="von Levetsow C."/>
            <person name="Liu Z."/>
            <person name="Lutz R."/>
            <person name="Lynch J.A."/>
            <person name="da Fonseca R.N."/>
            <person name="Posnien N."/>
            <person name="Reuter R."/>
            <person name="Roth S."/>
            <person name="Savard J."/>
            <person name="Schinko J.B."/>
            <person name="Schmitt C."/>
            <person name="Schoppmeier M."/>
            <person name="Schroder R."/>
            <person name="Shippy T.D."/>
            <person name="Simonnet F."/>
            <person name="Marques-Souza H."/>
            <person name="Tautz D."/>
            <person name="Tomoyasu Y."/>
            <person name="Trauner J."/>
            <person name="Van der Zee M."/>
            <person name="Vervoort M."/>
            <person name="Wittkopp N."/>
            <person name="Wimmer E.A."/>
            <person name="Yang X."/>
            <person name="Jones A.K."/>
            <person name="Sattelle D.B."/>
            <person name="Ebert P.R."/>
            <person name="Nelson D."/>
            <person name="Scott J.G."/>
            <person name="Beeman R.W."/>
            <person name="Muthukrishnan S."/>
            <person name="Kramer K.J."/>
            <person name="Arakane Y."/>
            <person name="Beeman R.W."/>
            <person name="Zhu Q."/>
            <person name="Hogenkamp D."/>
            <person name="Dixit R."/>
            <person name="Oppert B."/>
            <person name="Jiang H."/>
            <person name="Zou Z."/>
            <person name="Marshall J."/>
            <person name="Elpidina E."/>
            <person name="Vinokurov K."/>
            <person name="Oppert C."/>
            <person name="Zou Z."/>
            <person name="Evans J."/>
            <person name="Lu Z."/>
            <person name="Zhao P."/>
            <person name="Sumathipala N."/>
            <person name="Altincicek B."/>
            <person name="Vilcinskas A."/>
            <person name="Williams M."/>
            <person name="Hultmark D."/>
            <person name="Hetru C."/>
            <person name="Jiang H."/>
            <person name="Grimmelikhuijzen C.J."/>
            <person name="Hauser F."/>
            <person name="Cazzamali G."/>
            <person name="Williamson M."/>
            <person name="Park Y."/>
            <person name="Li B."/>
            <person name="Tanaka Y."/>
            <person name="Predel R."/>
            <person name="Neupert S."/>
            <person name="Schachtner J."/>
            <person name="Verleyen P."/>
            <person name="Raible F."/>
            <person name="Bork P."/>
            <person name="Friedrich M."/>
            <person name="Walden K.K."/>
            <person name="Robertson H.M."/>
            <person name="Angeli S."/>
            <person name="Foret S."/>
            <person name="Bucher G."/>
            <person name="Schuetz S."/>
            <person name="Maleszka R."/>
            <person name="Wimmer E.A."/>
            <person name="Beeman R.W."/>
            <person name="Lorenzen M."/>
            <person name="Tomoyasu Y."/>
            <person name="Miller S.C."/>
            <person name="Grossmann D."/>
            <person name="Bucher G."/>
        </authorList>
    </citation>
    <scope>NUCLEOTIDE SEQUENCE [LARGE SCALE GENOMIC DNA]</scope>
    <source>
        <strain evidence="4 5">Georgia GA2</strain>
    </source>
</reference>
<reference evidence="4 5" key="2">
    <citation type="journal article" date="2010" name="Nucleic Acids Res.">
        <title>BeetleBase in 2010: revisions to provide comprehensive genomic information for Tribolium castaneum.</title>
        <authorList>
            <person name="Kim H.S."/>
            <person name="Murphy T."/>
            <person name="Xia J."/>
            <person name="Caragea D."/>
            <person name="Park Y."/>
            <person name="Beeman R.W."/>
            <person name="Lorenzen M.D."/>
            <person name="Butcher S."/>
            <person name="Manak J.R."/>
            <person name="Brown S.J."/>
        </authorList>
    </citation>
    <scope>GENOME REANNOTATION</scope>
    <source>
        <strain evidence="4 5">Georgia GA2</strain>
    </source>
</reference>
<name>D2A0Y6_TRICA</name>
<dbReference type="PhylomeDB" id="D2A0Y6"/>
<dbReference type="HOGENOM" id="CLU_1789349_0_0_1"/>
<dbReference type="AlphaFoldDB" id="D2A0Y6"/>
<protein>
    <recommendedName>
        <fullName evidence="6">Pupal cuticle protein Edg-84A-like Protein</fullName>
    </recommendedName>
</protein>
<proteinExistence type="predicted"/>
<dbReference type="PROSITE" id="PS51155">
    <property type="entry name" value="CHIT_BIND_RR_2"/>
    <property type="match status" value="1"/>
</dbReference>
<dbReference type="InterPro" id="IPR000618">
    <property type="entry name" value="Insect_cuticle"/>
</dbReference>
<evidence type="ECO:0000256" key="1">
    <source>
        <dbReference type="PROSITE-ProRule" id="PRU00497"/>
    </source>
</evidence>
<dbReference type="GO" id="GO:0042302">
    <property type="term" value="F:structural constituent of cuticle"/>
    <property type="evidence" value="ECO:0007669"/>
    <property type="project" value="UniProtKB-UniRule"/>
</dbReference>
<evidence type="ECO:0000313" key="4">
    <source>
        <dbReference type="EMBL" id="EFA02577.1"/>
    </source>
</evidence>
<keyword evidence="5" id="KW-1185">Reference proteome</keyword>
<keyword evidence="3" id="KW-0732">Signal</keyword>
<dbReference type="GO" id="GO:0031012">
    <property type="term" value="C:extracellular matrix"/>
    <property type="evidence" value="ECO:0000318"/>
    <property type="project" value="GO_Central"/>
</dbReference>
<dbReference type="EMBL" id="KQ971338">
    <property type="protein sequence ID" value="EFA02577.1"/>
    <property type="molecule type" value="Genomic_DNA"/>
</dbReference>